<organism evidence="2 3">
    <name type="scientific">Pseudomonas baltica</name>
    <dbReference type="NCBI Taxonomy" id="2762576"/>
    <lineage>
        <taxon>Bacteria</taxon>
        <taxon>Pseudomonadati</taxon>
        <taxon>Pseudomonadota</taxon>
        <taxon>Gammaproteobacteria</taxon>
        <taxon>Pseudomonadales</taxon>
        <taxon>Pseudomonadaceae</taxon>
        <taxon>Pseudomonas</taxon>
    </lineage>
</organism>
<proteinExistence type="predicted"/>
<feature type="coiled-coil region" evidence="1">
    <location>
        <begin position="95"/>
        <end position="129"/>
    </location>
</feature>
<protein>
    <recommendedName>
        <fullName evidence="4">Type III secretion protein</fullName>
    </recommendedName>
</protein>
<dbReference type="RefSeq" id="WP_185793646.1">
    <property type="nucleotide sequence ID" value="NZ_JACMYH010000001.1"/>
</dbReference>
<reference evidence="2 3" key="1">
    <citation type="submission" date="2020-08" db="EMBL/GenBank/DDBJ databases">
        <title>Pseudomonas sp. nov.</title>
        <authorList>
            <person name="Gieschler S."/>
            <person name="Fiedler G."/>
            <person name="Brinks E."/>
            <person name="Boehnlein C."/>
            <person name="Franz C.M.A.P."/>
            <person name="Kabisch J."/>
        </authorList>
    </citation>
    <scope>NUCLEOTIDE SEQUENCE [LARGE SCALE GENOMIC DNA]</scope>
    <source>
        <strain evidence="2 3">MBT-2</strain>
    </source>
</reference>
<dbReference type="Proteomes" id="UP000546173">
    <property type="component" value="Unassembled WGS sequence"/>
</dbReference>
<dbReference type="EMBL" id="JACMYH010000001">
    <property type="protein sequence ID" value="MBC2677718.1"/>
    <property type="molecule type" value="Genomic_DNA"/>
</dbReference>
<sequence length="159" mass="18520">MTGAERLQALLRLRELRERKARMAAARQARSRDELEQRIETLTQAHCLHSEALARRDARNGAALLGEVVDHWQVQRYQQQASERVHLDRQFAQQLQALSEQRTQAHAHLETLRQQRQQHQRQCQAMAQLLAQEVRQIRLRVQGHAEAEAEDRPGRLPHG</sequence>
<evidence type="ECO:0000313" key="2">
    <source>
        <dbReference type="EMBL" id="MBC2677718.1"/>
    </source>
</evidence>
<comment type="caution">
    <text evidence="2">The sequence shown here is derived from an EMBL/GenBank/DDBJ whole genome shotgun (WGS) entry which is preliminary data.</text>
</comment>
<evidence type="ECO:0008006" key="4">
    <source>
        <dbReference type="Google" id="ProtNLM"/>
    </source>
</evidence>
<dbReference type="AlphaFoldDB" id="A0A7X1G3G6"/>
<keyword evidence="3" id="KW-1185">Reference proteome</keyword>
<keyword evidence="1" id="KW-0175">Coiled coil</keyword>
<evidence type="ECO:0000313" key="3">
    <source>
        <dbReference type="Proteomes" id="UP000546173"/>
    </source>
</evidence>
<gene>
    <name evidence="2" type="ORF">H7993_04860</name>
</gene>
<evidence type="ECO:0000256" key="1">
    <source>
        <dbReference type="SAM" id="Coils"/>
    </source>
</evidence>
<accession>A0A7X1G3G6</accession>
<name>A0A7X1G3G6_9PSED</name>